<dbReference type="Proteomes" id="UP000305067">
    <property type="component" value="Unassembled WGS sequence"/>
</dbReference>
<proteinExistence type="predicted"/>
<dbReference type="AlphaFoldDB" id="A0A5C3QCX7"/>
<accession>A0A5C3QCX7</accession>
<evidence type="ECO:0000313" key="1">
    <source>
        <dbReference type="EMBL" id="TFK98018.1"/>
    </source>
</evidence>
<dbReference type="EMBL" id="ML178842">
    <property type="protein sequence ID" value="TFK98018.1"/>
    <property type="molecule type" value="Genomic_DNA"/>
</dbReference>
<organism evidence="1 2">
    <name type="scientific">Pterulicium gracile</name>
    <dbReference type="NCBI Taxonomy" id="1884261"/>
    <lineage>
        <taxon>Eukaryota</taxon>
        <taxon>Fungi</taxon>
        <taxon>Dikarya</taxon>
        <taxon>Basidiomycota</taxon>
        <taxon>Agaricomycotina</taxon>
        <taxon>Agaricomycetes</taxon>
        <taxon>Agaricomycetidae</taxon>
        <taxon>Agaricales</taxon>
        <taxon>Pleurotineae</taxon>
        <taxon>Pterulaceae</taxon>
        <taxon>Pterulicium</taxon>
    </lineage>
</organism>
<sequence length="60" mass="6667">MSAVSAENIFFDDIIIGGTVGRRRLGEVDWERSVEGGRLEKVSWENLAGDLAEKIVCWGK</sequence>
<gene>
    <name evidence="1" type="ORF">BDV98DRAFT_216928</name>
</gene>
<protein>
    <submittedName>
        <fullName evidence="1">Uncharacterized protein</fullName>
    </submittedName>
</protein>
<reference evidence="1 2" key="1">
    <citation type="journal article" date="2019" name="Nat. Ecol. Evol.">
        <title>Megaphylogeny resolves global patterns of mushroom evolution.</title>
        <authorList>
            <person name="Varga T."/>
            <person name="Krizsan K."/>
            <person name="Foldi C."/>
            <person name="Dima B."/>
            <person name="Sanchez-Garcia M."/>
            <person name="Sanchez-Ramirez S."/>
            <person name="Szollosi G.J."/>
            <person name="Szarkandi J.G."/>
            <person name="Papp V."/>
            <person name="Albert L."/>
            <person name="Andreopoulos W."/>
            <person name="Angelini C."/>
            <person name="Antonin V."/>
            <person name="Barry K.W."/>
            <person name="Bougher N.L."/>
            <person name="Buchanan P."/>
            <person name="Buyck B."/>
            <person name="Bense V."/>
            <person name="Catcheside P."/>
            <person name="Chovatia M."/>
            <person name="Cooper J."/>
            <person name="Damon W."/>
            <person name="Desjardin D."/>
            <person name="Finy P."/>
            <person name="Geml J."/>
            <person name="Haridas S."/>
            <person name="Hughes K."/>
            <person name="Justo A."/>
            <person name="Karasinski D."/>
            <person name="Kautmanova I."/>
            <person name="Kiss B."/>
            <person name="Kocsube S."/>
            <person name="Kotiranta H."/>
            <person name="LaButti K.M."/>
            <person name="Lechner B.E."/>
            <person name="Liimatainen K."/>
            <person name="Lipzen A."/>
            <person name="Lukacs Z."/>
            <person name="Mihaltcheva S."/>
            <person name="Morgado L.N."/>
            <person name="Niskanen T."/>
            <person name="Noordeloos M.E."/>
            <person name="Ohm R.A."/>
            <person name="Ortiz-Santana B."/>
            <person name="Ovrebo C."/>
            <person name="Racz N."/>
            <person name="Riley R."/>
            <person name="Savchenko A."/>
            <person name="Shiryaev A."/>
            <person name="Soop K."/>
            <person name="Spirin V."/>
            <person name="Szebenyi C."/>
            <person name="Tomsovsky M."/>
            <person name="Tulloss R.E."/>
            <person name="Uehling J."/>
            <person name="Grigoriev I.V."/>
            <person name="Vagvolgyi C."/>
            <person name="Papp T."/>
            <person name="Martin F.M."/>
            <person name="Miettinen O."/>
            <person name="Hibbett D.S."/>
            <person name="Nagy L.G."/>
        </authorList>
    </citation>
    <scope>NUCLEOTIDE SEQUENCE [LARGE SCALE GENOMIC DNA]</scope>
    <source>
        <strain evidence="1 2">CBS 309.79</strain>
    </source>
</reference>
<name>A0A5C3QCX7_9AGAR</name>
<keyword evidence="2" id="KW-1185">Reference proteome</keyword>
<evidence type="ECO:0000313" key="2">
    <source>
        <dbReference type="Proteomes" id="UP000305067"/>
    </source>
</evidence>